<comment type="caution">
    <text evidence="1">The sequence shown here is derived from an EMBL/GenBank/DDBJ whole genome shotgun (WGS) entry which is preliminary data.</text>
</comment>
<evidence type="ECO:0000313" key="1">
    <source>
        <dbReference type="EMBL" id="MDP9820405.1"/>
    </source>
</evidence>
<dbReference type="Proteomes" id="UP001240447">
    <property type="component" value="Unassembled WGS sequence"/>
</dbReference>
<accession>A0ABT9NJ15</accession>
<gene>
    <name evidence="1" type="ORF">J2S59_000214</name>
</gene>
<proteinExistence type="predicted"/>
<dbReference type="EMBL" id="JAUSQM010000001">
    <property type="protein sequence ID" value="MDP9820405.1"/>
    <property type="molecule type" value="Genomic_DNA"/>
</dbReference>
<keyword evidence="2" id="KW-1185">Reference proteome</keyword>
<organism evidence="1 2">
    <name type="scientific">Nocardioides massiliensis</name>
    <dbReference type="NCBI Taxonomy" id="1325935"/>
    <lineage>
        <taxon>Bacteria</taxon>
        <taxon>Bacillati</taxon>
        <taxon>Actinomycetota</taxon>
        <taxon>Actinomycetes</taxon>
        <taxon>Propionibacteriales</taxon>
        <taxon>Nocardioidaceae</taxon>
        <taxon>Nocardioides</taxon>
    </lineage>
</organism>
<reference evidence="1 2" key="1">
    <citation type="submission" date="2023-07" db="EMBL/GenBank/DDBJ databases">
        <title>Sequencing the genomes of 1000 actinobacteria strains.</title>
        <authorList>
            <person name="Klenk H.-P."/>
        </authorList>
    </citation>
    <scope>NUCLEOTIDE SEQUENCE [LARGE SCALE GENOMIC DNA]</scope>
    <source>
        <strain evidence="1 2">GD13</strain>
    </source>
</reference>
<sequence>MADQTVCRMHGGSSPRALAAAEARRTERRALLAVEAFGLPREVDPHTALLEELHRCAGAVQWLGAIVADMDRSEVAWGRVKETHGTQLEKGTDNGVTYQAGPNAFVALWQSERDRLVKVAKTCLDAGIEERRVRLAESAGQQLAAVLRNVLDRMLAALVEAIGAERATEIALTVLWSQFALEIVPDELRRLAGGSEEGGVKG</sequence>
<evidence type="ECO:0000313" key="2">
    <source>
        <dbReference type="Proteomes" id="UP001240447"/>
    </source>
</evidence>
<name>A0ABT9NJ15_9ACTN</name>
<protein>
    <submittedName>
        <fullName evidence="1">Uncharacterized protein</fullName>
    </submittedName>
</protein>